<feature type="transmembrane region" description="Helical" evidence="1">
    <location>
        <begin position="6"/>
        <end position="27"/>
    </location>
</feature>
<reference evidence="2" key="2">
    <citation type="journal article" date="2022" name="Res Sq">
        <title>Comparative Genomics Reveals Insights into the Divergent Evolution of Astigmatic Mites and Household Pest Adaptations.</title>
        <authorList>
            <person name="Xiong Q."/>
            <person name="Wan A.T.-Y."/>
            <person name="Liu X.-Y."/>
            <person name="Fung C.S.-H."/>
            <person name="Xiao X."/>
            <person name="Malainual N."/>
            <person name="Hou J."/>
            <person name="Wang L."/>
            <person name="Wang M."/>
            <person name="Yang K."/>
            <person name="Cui Y."/>
            <person name="Leung E."/>
            <person name="Nong W."/>
            <person name="Shin S.-K."/>
            <person name="Au S."/>
            <person name="Jeong K.Y."/>
            <person name="Chew F.T."/>
            <person name="Hui J."/>
            <person name="Leung T.F."/>
            <person name="Tungtrongchitr A."/>
            <person name="Zhong N."/>
            <person name="Liu Z."/>
            <person name="Tsui S."/>
        </authorList>
    </citation>
    <scope>NUCLEOTIDE SEQUENCE</scope>
    <source>
        <strain evidence="2">Derf</strain>
        <tissue evidence="2">Whole organism</tissue>
    </source>
</reference>
<dbReference type="EMBL" id="ASGP02000003">
    <property type="protein sequence ID" value="KAH9516301.1"/>
    <property type="molecule type" value="Genomic_DNA"/>
</dbReference>
<accession>A0A922I1F1</accession>
<comment type="caution">
    <text evidence="2">The sequence shown here is derived from an EMBL/GenBank/DDBJ whole genome shotgun (WGS) entry which is preliminary data.</text>
</comment>
<keyword evidence="1" id="KW-1133">Transmembrane helix</keyword>
<keyword evidence="1" id="KW-0472">Membrane</keyword>
<keyword evidence="3" id="KW-1185">Reference proteome</keyword>
<gene>
    <name evidence="2" type="ORF">DERF_007053</name>
</gene>
<protein>
    <submittedName>
        <fullName evidence="2">Uncharacterized protein</fullName>
    </submittedName>
</protein>
<evidence type="ECO:0000256" key="1">
    <source>
        <dbReference type="SAM" id="Phobius"/>
    </source>
</evidence>
<evidence type="ECO:0000313" key="2">
    <source>
        <dbReference type="EMBL" id="KAH9516301.1"/>
    </source>
</evidence>
<reference evidence="2" key="1">
    <citation type="submission" date="2013-05" db="EMBL/GenBank/DDBJ databases">
        <authorList>
            <person name="Yim A.K.Y."/>
            <person name="Chan T.F."/>
            <person name="Ji K.M."/>
            <person name="Liu X.Y."/>
            <person name="Zhou J.W."/>
            <person name="Li R.Q."/>
            <person name="Yang K.Y."/>
            <person name="Li J."/>
            <person name="Li M."/>
            <person name="Law P.T.W."/>
            <person name="Wu Y.L."/>
            <person name="Cai Z.L."/>
            <person name="Qin H."/>
            <person name="Bao Y."/>
            <person name="Leung R.K.K."/>
            <person name="Ng P.K.S."/>
            <person name="Zou J."/>
            <person name="Zhong X.J."/>
            <person name="Ran P.X."/>
            <person name="Zhong N.S."/>
            <person name="Liu Z.G."/>
            <person name="Tsui S.K.W."/>
        </authorList>
    </citation>
    <scope>NUCLEOTIDE SEQUENCE</scope>
    <source>
        <strain evidence="2">Derf</strain>
        <tissue evidence="2">Whole organism</tissue>
    </source>
</reference>
<name>A0A922I1F1_DERFA</name>
<dbReference type="AlphaFoldDB" id="A0A922I1F1"/>
<proteinExistence type="predicted"/>
<keyword evidence="1" id="KW-0812">Transmembrane</keyword>
<evidence type="ECO:0000313" key="3">
    <source>
        <dbReference type="Proteomes" id="UP000790347"/>
    </source>
</evidence>
<organism evidence="2 3">
    <name type="scientific">Dermatophagoides farinae</name>
    <name type="common">American house dust mite</name>
    <dbReference type="NCBI Taxonomy" id="6954"/>
    <lineage>
        <taxon>Eukaryota</taxon>
        <taxon>Metazoa</taxon>
        <taxon>Ecdysozoa</taxon>
        <taxon>Arthropoda</taxon>
        <taxon>Chelicerata</taxon>
        <taxon>Arachnida</taxon>
        <taxon>Acari</taxon>
        <taxon>Acariformes</taxon>
        <taxon>Sarcoptiformes</taxon>
        <taxon>Astigmata</taxon>
        <taxon>Psoroptidia</taxon>
        <taxon>Analgoidea</taxon>
        <taxon>Pyroglyphidae</taxon>
        <taxon>Dermatophagoidinae</taxon>
        <taxon>Dermatophagoides</taxon>
    </lineage>
</organism>
<sequence>MPIPKGIYHLFNITILYRVALLCLLTINSFSSGSKERNYNSKNQISKIKNRISMRTNDSNTAGHLEIDYKFLFENTFVLDSNS</sequence>
<dbReference type="Proteomes" id="UP000790347">
    <property type="component" value="Unassembled WGS sequence"/>
</dbReference>